<evidence type="ECO:0000313" key="18">
    <source>
        <dbReference type="EMBL" id="ELS50843.1"/>
    </source>
</evidence>
<gene>
    <name evidence="18" type="ORF">STVIR_8197</name>
</gene>
<evidence type="ECO:0000256" key="10">
    <source>
        <dbReference type="ARBA" id="ARBA00022777"/>
    </source>
</evidence>
<keyword evidence="10 18" id="KW-0418">Kinase</keyword>
<dbReference type="PANTHER" id="PTHR24421:SF62">
    <property type="entry name" value="SENSORY TRANSDUCTION HISTIDINE KINASE"/>
    <property type="match status" value="1"/>
</dbReference>
<keyword evidence="9" id="KW-0479">Metal-binding</keyword>
<keyword evidence="7" id="KW-0963">Cytoplasm</keyword>
<dbReference type="InterPro" id="IPR003594">
    <property type="entry name" value="HATPase_dom"/>
</dbReference>
<dbReference type="AlphaFoldDB" id="L8P3X7"/>
<organism evidence="18 19">
    <name type="scientific">Streptomyces viridochromogenes Tue57</name>
    <dbReference type="NCBI Taxonomy" id="1160705"/>
    <lineage>
        <taxon>Bacteria</taxon>
        <taxon>Bacillati</taxon>
        <taxon>Actinomycetota</taxon>
        <taxon>Actinomycetes</taxon>
        <taxon>Kitasatosporales</taxon>
        <taxon>Streptomycetaceae</taxon>
        <taxon>Streptomyces</taxon>
    </lineage>
</organism>
<proteinExistence type="predicted"/>
<keyword evidence="8" id="KW-0808">Transferase</keyword>
<evidence type="ECO:0000256" key="15">
    <source>
        <dbReference type="ARBA" id="ARBA00030800"/>
    </source>
</evidence>
<comment type="subcellular location">
    <subcellularLocation>
        <location evidence="3">Cytoplasm</location>
    </subcellularLocation>
</comment>
<keyword evidence="16" id="KW-0812">Transmembrane</keyword>
<dbReference type="PROSITE" id="PS50109">
    <property type="entry name" value="HIS_KIN"/>
    <property type="match status" value="1"/>
</dbReference>
<comment type="cofactor">
    <cofactor evidence="2">
        <name>[4Fe-4S] cluster</name>
        <dbReference type="ChEBI" id="CHEBI:49883"/>
    </cofactor>
</comment>
<dbReference type="GO" id="GO:0000155">
    <property type="term" value="F:phosphorelay sensor kinase activity"/>
    <property type="evidence" value="ECO:0007669"/>
    <property type="project" value="InterPro"/>
</dbReference>
<evidence type="ECO:0000256" key="6">
    <source>
        <dbReference type="ARBA" id="ARBA00022485"/>
    </source>
</evidence>
<evidence type="ECO:0000256" key="8">
    <source>
        <dbReference type="ARBA" id="ARBA00022679"/>
    </source>
</evidence>
<dbReference type="PATRIC" id="fig|1160705.3.peg.8096"/>
<dbReference type="Pfam" id="PF02518">
    <property type="entry name" value="HATPase_c"/>
    <property type="match status" value="1"/>
</dbReference>
<comment type="function">
    <text evidence="14">Member of the two-component regulatory system NreB/NreC involved in the control of dissimilatory nitrate/nitrite reduction in response to oxygen. NreB functions as a direct oxygen sensor histidine kinase which is autophosphorylated, in the absence of oxygen, probably at the conserved histidine residue, and transfers its phosphate group probably to a conserved aspartate residue of NreC. NreB/NreC activates the expression of the nitrate (narGHJI) and nitrite (nir) reductase operons, as well as the putative nitrate transporter gene narT.</text>
</comment>
<evidence type="ECO:0000313" key="19">
    <source>
        <dbReference type="Proteomes" id="UP000011205"/>
    </source>
</evidence>
<dbReference type="RefSeq" id="WP_004003661.1">
    <property type="nucleotide sequence ID" value="NZ_AMLP01000262.1"/>
</dbReference>
<dbReference type="Gene3D" id="3.30.565.10">
    <property type="entry name" value="Histidine kinase-like ATPase, C-terminal domain"/>
    <property type="match status" value="1"/>
</dbReference>
<evidence type="ECO:0000256" key="13">
    <source>
        <dbReference type="ARBA" id="ARBA00023014"/>
    </source>
</evidence>
<dbReference type="PANTHER" id="PTHR24421">
    <property type="entry name" value="NITRATE/NITRITE SENSOR PROTEIN NARX-RELATED"/>
    <property type="match status" value="1"/>
</dbReference>
<keyword evidence="6" id="KW-0004">4Fe-4S</keyword>
<dbReference type="InterPro" id="IPR004358">
    <property type="entry name" value="Sig_transdc_His_kin-like_C"/>
</dbReference>
<feature type="transmembrane region" description="Helical" evidence="16">
    <location>
        <begin position="79"/>
        <end position="95"/>
    </location>
</feature>
<evidence type="ECO:0000256" key="7">
    <source>
        <dbReference type="ARBA" id="ARBA00022490"/>
    </source>
</evidence>
<feature type="transmembrane region" description="Helical" evidence="16">
    <location>
        <begin position="26"/>
        <end position="44"/>
    </location>
</feature>
<evidence type="ECO:0000256" key="4">
    <source>
        <dbReference type="ARBA" id="ARBA00012438"/>
    </source>
</evidence>
<keyword evidence="13" id="KW-0411">Iron-sulfur</keyword>
<evidence type="ECO:0000256" key="11">
    <source>
        <dbReference type="ARBA" id="ARBA00023004"/>
    </source>
</evidence>
<evidence type="ECO:0000256" key="14">
    <source>
        <dbReference type="ARBA" id="ARBA00024827"/>
    </source>
</evidence>
<dbReference type="InterPro" id="IPR036890">
    <property type="entry name" value="HATPase_C_sf"/>
</dbReference>
<dbReference type="PIRSF" id="PIRSF037434">
    <property type="entry name" value="STHK_ChrS"/>
    <property type="match status" value="1"/>
</dbReference>
<dbReference type="InterPro" id="IPR017205">
    <property type="entry name" value="Sig_transdc_His_kinase_ChrS"/>
</dbReference>
<dbReference type="GO" id="GO:0016020">
    <property type="term" value="C:membrane"/>
    <property type="evidence" value="ECO:0007669"/>
    <property type="project" value="InterPro"/>
</dbReference>
<evidence type="ECO:0000256" key="1">
    <source>
        <dbReference type="ARBA" id="ARBA00000085"/>
    </source>
</evidence>
<dbReference type="EC" id="2.7.13.3" evidence="4"/>
<name>L8P3X7_STRVR</name>
<dbReference type="EMBL" id="AMLP01000262">
    <property type="protein sequence ID" value="ELS50843.1"/>
    <property type="molecule type" value="Genomic_DNA"/>
</dbReference>
<protein>
    <recommendedName>
        <fullName evidence="5">Oxygen sensor histidine kinase NreB</fullName>
        <ecNumber evidence="4">2.7.13.3</ecNumber>
    </recommendedName>
    <alternativeName>
        <fullName evidence="15">Nitrogen regulation protein B</fullName>
    </alternativeName>
</protein>
<comment type="catalytic activity">
    <reaction evidence="1">
        <text>ATP + protein L-histidine = ADP + protein N-phospho-L-histidine.</text>
        <dbReference type="EC" id="2.7.13.3"/>
    </reaction>
</comment>
<dbReference type="Gene3D" id="1.20.5.1930">
    <property type="match status" value="1"/>
</dbReference>
<feature type="domain" description="Histidine kinase" evidence="17">
    <location>
        <begin position="311"/>
        <end position="404"/>
    </location>
</feature>
<evidence type="ECO:0000256" key="5">
    <source>
        <dbReference type="ARBA" id="ARBA00017322"/>
    </source>
</evidence>
<dbReference type="InterPro" id="IPR005467">
    <property type="entry name" value="His_kinase_dom"/>
</dbReference>
<dbReference type="InterPro" id="IPR011712">
    <property type="entry name" value="Sig_transdc_His_kin_sub3_dim/P"/>
</dbReference>
<dbReference type="SUPFAM" id="SSF55874">
    <property type="entry name" value="ATPase domain of HSP90 chaperone/DNA topoisomerase II/histidine kinase"/>
    <property type="match status" value="1"/>
</dbReference>
<reference evidence="18 19" key="1">
    <citation type="journal article" date="2013" name="Genome Announc.">
        <title>Draft Genome Sequence of Streptomyces viridochromogenes Strain Tu57, Producer of Avilamycin.</title>
        <authorList>
            <person name="Gruning B.A."/>
            <person name="Erxleben A."/>
            <person name="Hahnlein A."/>
            <person name="Gunther S."/>
        </authorList>
    </citation>
    <scope>NUCLEOTIDE SEQUENCE [LARGE SCALE GENOMIC DNA]</scope>
    <source>
        <strain evidence="18 19">Tue57</strain>
    </source>
</reference>
<dbReference type="Proteomes" id="UP000011205">
    <property type="component" value="Unassembled WGS sequence"/>
</dbReference>
<evidence type="ECO:0000256" key="12">
    <source>
        <dbReference type="ARBA" id="ARBA00023012"/>
    </source>
</evidence>
<evidence type="ECO:0000256" key="2">
    <source>
        <dbReference type="ARBA" id="ARBA00001966"/>
    </source>
</evidence>
<feature type="transmembrane region" description="Helical" evidence="16">
    <location>
        <begin position="50"/>
        <end position="67"/>
    </location>
</feature>
<keyword evidence="12" id="KW-0902">Two-component regulatory system</keyword>
<evidence type="ECO:0000256" key="16">
    <source>
        <dbReference type="SAM" id="Phobius"/>
    </source>
</evidence>
<sequence>MSDPGLVNASAPADHRRFGPRQLPHLVFFIVVGAAVVRLAHLNIPLCWEIVTVSGLLAVTYAGGLVLGSKLGRRARNAWVAVLLLLWAVLVLLTPPPFTGAYVWCAVPLACVALSTLSARAAGAALAAVTALLVGQLTRTAGGFDPEMVLIPVAAVWGTVALYRTQQRNVAERQRLVEELRSTRDVLADERHRSGALEERARIARDLHDTLAQELSGSLMLLQAAERDWDERPEVARTRVRAVADGLDAGLAETRRIIQDLSATEVAEAGLEGSLRLLCARVGRPGGVGRVQFRTAGGPAVGLDEQTATTLFRVAQSVLANVREHAHATTVSVTLRHLSDRVELDVCDDGVGFDPDRIRESVPPGRGFGLLSTRERLRRTGGDLAVHSAPGRGTRIRATVPACASRPCPALPLAAAAAR</sequence>
<dbReference type="GO" id="GO:0005737">
    <property type="term" value="C:cytoplasm"/>
    <property type="evidence" value="ECO:0007669"/>
    <property type="project" value="UniProtKB-SubCell"/>
</dbReference>
<accession>L8P3X7</accession>
<dbReference type="PRINTS" id="PR00344">
    <property type="entry name" value="BCTRLSENSOR"/>
</dbReference>
<dbReference type="InterPro" id="IPR050482">
    <property type="entry name" value="Sensor_HK_TwoCompSys"/>
</dbReference>
<keyword evidence="16" id="KW-0472">Membrane</keyword>
<dbReference type="SMART" id="SM00387">
    <property type="entry name" value="HATPase_c"/>
    <property type="match status" value="1"/>
</dbReference>
<dbReference type="GO" id="GO:0046983">
    <property type="term" value="F:protein dimerization activity"/>
    <property type="evidence" value="ECO:0007669"/>
    <property type="project" value="InterPro"/>
</dbReference>
<evidence type="ECO:0000256" key="3">
    <source>
        <dbReference type="ARBA" id="ARBA00004496"/>
    </source>
</evidence>
<evidence type="ECO:0000256" key="9">
    <source>
        <dbReference type="ARBA" id="ARBA00022723"/>
    </source>
</evidence>
<evidence type="ECO:0000259" key="17">
    <source>
        <dbReference type="PROSITE" id="PS50109"/>
    </source>
</evidence>
<dbReference type="CDD" id="cd16917">
    <property type="entry name" value="HATPase_UhpB-NarQ-NarX-like"/>
    <property type="match status" value="1"/>
</dbReference>
<dbReference type="GO" id="GO:0046872">
    <property type="term" value="F:metal ion binding"/>
    <property type="evidence" value="ECO:0007669"/>
    <property type="project" value="UniProtKB-KW"/>
</dbReference>
<keyword evidence="16" id="KW-1133">Transmembrane helix</keyword>
<dbReference type="GO" id="GO:0051539">
    <property type="term" value="F:4 iron, 4 sulfur cluster binding"/>
    <property type="evidence" value="ECO:0007669"/>
    <property type="project" value="UniProtKB-KW"/>
</dbReference>
<dbReference type="Pfam" id="PF07730">
    <property type="entry name" value="HisKA_3"/>
    <property type="match status" value="1"/>
</dbReference>
<comment type="caution">
    <text evidence="18">The sequence shown here is derived from an EMBL/GenBank/DDBJ whole genome shotgun (WGS) entry which is preliminary data.</text>
</comment>
<keyword evidence="11" id="KW-0408">Iron</keyword>